<keyword evidence="2" id="KW-1185">Reference proteome</keyword>
<sequence>MLYTMNLYSLTANEIAPSRTKNNQYFFKGFQPSSPEEYFAIIPAAKSSKDGNNLTKELISIYVGHIPHIIRF</sequence>
<name>A0A1H7UGM9_9SPHI</name>
<evidence type="ECO:0000313" key="1">
    <source>
        <dbReference type="EMBL" id="SEL95926.1"/>
    </source>
</evidence>
<reference evidence="2" key="1">
    <citation type="submission" date="2016-10" db="EMBL/GenBank/DDBJ databases">
        <authorList>
            <person name="Varghese N."/>
            <person name="Submissions S."/>
        </authorList>
    </citation>
    <scope>NUCLEOTIDE SEQUENCE [LARGE SCALE GENOMIC DNA]</scope>
    <source>
        <strain evidence="2">Jip14</strain>
    </source>
</reference>
<dbReference type="AlphaFoldDB" id="A0A1H7UGM9"/>
<accession>A0A1H7UGM9</accession>
<dbReference type="STRING" id="332977.SAMN05421740_11552"/>
<organism evidence="1 2">
    <name type="scientific">Parapedobacter koreensis</name>
    <dbReference type="NCBI Taxonomy" id="332977"/>
    <lineage>
        <taxon>Bacteria</taxon>
        <taxon>Pseudomonadati</taxon>
        <taxon>Bacteroidota</taxon>
        <taxon>Sphingobacteriia</taxon>
        <taxon>Sphingobacteriales</taxon>
        <taxon>Sphingobacteriaceae</taxon>
        <taxon>Parapedobacter</taxon>
    </lineage>
</organism>
<proteinExistence type="predicted"/>
<gene>
    <name evidence="1" type="ORF">SAMN05421740_11552</name>
</gene>
<dbReference type="EMBL" id="FNZR01000015">
    <property type="protein sequence ID" value="SEL95926.1"/>
    <property type="molecule type" value="Genomic_DNA"/>
</dbReference>
<dbReference type="Proteomes" id="UP000198916">
    <property type="component" value="Unassembled WGS sequence"/>
</dbReference>
<evidence type="ECO:0000313" key="2">
    <source>
        <dbReference type="Proteomes" id="UP000198916"/>
    </source>
</evidence>
<protein>
    <submittedName>
        <fullName evidence="1">Uncharacterized protein</fullName>
    </submittedName>
</protein>